<gene>
    <name evidence="9" type="ORF">FKR84_07785</name>
</gene>
<keyword evidence="6 8" id="KW-0472">Membrane</keyword>
<evidence type="ECO:0000256" key="1">
    <source>
        <dbReference type="ARBA" id="ARBA00004141"/>
    </source>
</evidence>
<dbReference type="OrthoDB" id="1491846at2"/>
<feature type="transmembrane region" description="Helical" evidence="8">
    <location>
        <begin position="61"/>
        <end position="79"/>
    </location>
</feature>
<dbReference type="AlphaFoldDB" id="A0A507ZZ58"/>
<keyword evidence="10" id="KW-1185">Reference proteome</keyword>
<feature type="transmembrane region" description="Helical" evidence="8">
    <location>
        <begin position="238"/>
        <end position="264"/>
    </location>
</feature>
<comment type="similarity">
    <text evidence="7">Belongs to the MptA/B family.</text>
</comment>
<evidence type="ECO:0000256" key="3">
    <source>
        <dbReference type="ARBA" id="ARBA00022679"/>
    </source>
</evidence>
<name>A0A507ZZ58_9FLAO</name>
<keyword evidence="5 8" id="KW-1133">Transmembrane helix</keyword>
<feature type="transmembrane region" description="Helical" evidence="8">
    <location>
        <begin position="199"/>
        <end position="232"/>
    </location>
</feature>
<dbReference type="EMBL" id="VIAR01000006">
    <property type="protein sequence ID" value="TQD38872.1"/>
    <property type="molecule type" value="Genomic_DNA"/>
</dbReference>
<feature type="transmembrane region" description="Helical" evidence="8">
    <location>
        <begin position="276"/>
        <end position="294"/>
    </location>
</feature>
<feature type="transmembrane region" description="Helical" evidence="8">
    <location>
        <begin position="401"/>
        <end position="421"/>
    </location>
</feature>
<feature type="transmembrane region" description="Helical" evidence="8">
    <location>
        <begin position="12"/>
        <end position="30"/>
    </location>
</feature>
<accession>A0A507ZZ58</accession>
<feature type="transmembrane region" description="Helical" evidence="8">
    <location>
        <begin position="369"/>
        <end position="389"/>
    </location>
</feature>
<feature type="transmembrane region" description="Helical" evidence="8">
    <location>
        <begin position="36"/>
        <end position="54"/>
    </location>
</feature>
<evidence type="ECO:0000256" key="8">
    <source>
        <dbReference type="SAM" id="Phobius"/>
    </source>
</evidence>
<sequence>MNFFAKIKTQQTTILYSLVSVVMYYIFAYHLQRADFGKLFALYAALFIMAYKLIETNRHNLNLLLGLAILFRVIFLFATPSLSQDFYRFIWDGTLTLNAYNPYETSPQDWLTRLDVLKEIIPNYKTLITGMGSLSAGNPTNYPPFSQAIYAITVWLGDNSIVKTLVAMRVLTLLAEIGIFYVGRKILLQLNLPQERIFWFLLNPFIIIELTGNLHFESLLVSFLLFSLYLLFKNKWKLAAFFFALSVLTKLFSLLLLPLFFYYFIKKKGLSFYKLLGFYTLVILFTALGFLPFYSKEFFFNFTESIGLWFNSFEFNASFYYVLREIGYYFTGYNTIEILGKILPVLSVISILCLSFLRKNYPEKNLLTAMLFAFCAYLFFSTTVHPWYLSLPLLLSIFTRYRFMLVWSFTIILSYTAYTSLETSENLGLVSLEYLLVIGVLLFEIYKKPLEKKFLKF</sequence>
<evidence type="ECO:0000256" key="6">
    <source>
        <dbReference type="ARBA" id="ARBA00023136"/>
    </source>
</evidence>
<dbReference type="RefSeq" id="WP_141421730.1">
    <property type="nucleotide sequence ID" value="NZ_VIAR01000006.1"/>
</dbReference>
<dbReference type="Pfam" id="PF26314">
    <property type="entry name" value="MptA_B_family"/>
    <property type="match status" value="1"/>
</dbReference>
<feature type="transmembrane region" description="Helical" evidence="8">
    <location>
        <begin position="335"/>
        <end position="357"/>
    </location>
</feature>
<dbReference type="Proteomes" id="UP000317169">
    <property type="component" value="Unassembled WGS sequence"/>
</dbReference>
<protein>
    <submittedName>
        <fullName evidence="9">Mannosyltransferase</fullName>
    </submittedName>
</protein>
<evidence type="ECO:0000313" key="10">
    <source>
        <dbReference type="Proteomes" id="UP000317169"/>
    </source>
</evidence>
<evidence type="ECO:0000256" key="7">
    <source>
        <dbReference type="ARBA" id="ARBA00043987"/>
    </source>
</evidence>
<evidence type="ECO:0000313" key="9">
    <source>
        <dbReference type="EMBL" id="TQD38872.1"/>
    </source>
</evidence>
<dbReference type="GO" id="GO:0016757">
    <property type="term" value="F:glycosyltransferase activity"/>
    <property type="evidence" value="ECO:0007669"/>
    <property type="project" value="UniProtKB-KW"/>
</dbReference>
<keyword evidence="4 8" id="KW-0812">Transmembrane</keyword>
<dbReference type="InterPro" id="IPR049829">
    <property type="entry name" value="MptA/B-like"/>
</dbReference>
<evidence type="ECO:0000256" key="4">
    <source>
        <dbReference type="ARBA" id="ARBA00022692"/>
    </source>
</evidence>
<keyword evidence="2 9" id="KW-0328">Glycosyltransferase</keyword>
<keyword evidence="3 9" id="KW-0808">Transferase</keyword>
<evidence type="ECO:0000256" key="5">
    <source>
        <dbReference type="ARBA" id="ARBA00022989"/>
    </source>
</evidence>
<comment type="caution">
    <text evidence="9">The sequence shown here is derived from an EMBL/GenBank/DDBJ whole genome shotgun (WGS) entry which is preliminary data.</text>
</comment>
<proteinExistence type="inferred from homology"/>
<reference evidence="9 10" key="1">
    <citation type="submission" date="2019-06" db="EMBL/GenBank/DDBJ databases">
        <title>Flavibacter putida gen. nov., sp. nov., a novel marine bacterium of the family Flavobacteriaceae isolated from coastal seawater.</title>
        <authorList>
            <person name="Feng X."/>
        </authorList>
    </citation>
    <scope>NUCLEOTIDE SEQUENCE [LARGE SCALE GENOMIC DNA]</scope>
    <source>
        <strain evidence="9 10">PLHSN227</strain>
    </source>
</reference>
<comment type="subcellular location">
    <subcellularLocation>
        <location evidence="1">Membrane</location>
        <topology evidence="1">Multi-pass membrane protein</topology>
    </subcellularLocation>
</comment>
<dbReference type="GO" id="GO:0016020">
    <property type="term" value="C:membrane"/>
    <property type="evidence" value="ECO:0007669"/>
    <property type="project" value="UniProtKB-SubCell"/>
</dbReference>
<feature type="transmembrane region" description="Helical" evidence="8">
    <location>
        <begin position="427"/>
        <end position="446"/>
    </location>
</feature>
<feature type="transmembrane region" description="Helical" evidence="8">
    <location>
        <begin position="166"/>
        <end position="187"/>
    </location>
</feature>
<organism evidence="9 10">
    <name type="scientific">Haloflavibacter putidus</name>
    <dbReference type="NCBI Taxonomy" id="2576776"/>
    <lineage>
        <taxon>Bacteria</taxon>
        <taxon>Pseudomonadati</taxon>
        <taxon>Bacteroidota</taxon>
        <taxon>Flavobacteriia</taxon>
        <taxon>Flavobacteriales</taxon>
        <taxon>Flavobacteriaceae</taxon>
        <taxon>Haloflavibacter</taxon>
    </lineage>
</organism>
<dbReference type="NCBIfam" id="NF038066">
    <property type="entry name" value="MptB"/>
    <property type="match status" value="1"/>
</dbReference>
<evidence type="ECO:0000256" key="2">
    <source>
        <dbReference type="ARBA" id="ARBA00022676"/>
    </source>
</evidence>